<proteinExistence type="predicted"/>
<feature type="compositionally biased region" description="Polar residues" evidence="1">
    <location>
        <begin position="395"/>
        <end position="420"/>
    </location>
</feature>
<dbReference type="OrthoDB" id="3981131at2759"/>
<dbReference type="KEGG" id="erc:Ecym_6050"/>
<feature type="region of interest" description="Disordered" evidence="1">
    <location>
        <begin position="314"/>
        <end position="356"/>
    </location>
</feature>
<organism evidence="2 3">
    <name type="scientific">Eremothecium cymbalariae (strain CBS 270.75 / DBVPG 7215 / KCTC 17166 / NRRL Y-17582)</name>
    <name type="common">Yeast</name>
    <dbReference type="NCBI Taxonomy" id="931890"/>
    <lineage>
        <taxon>Eukaryota</taxon>
        <taxon>Fungi</taxon>
        <taxon>Dikarya</taxon>
        <taxon>Ascomycota</taxon>
        <taxon>Saccharomycotina</taxon>
        <taxon>Saccharomycetes</taxon>
        <taxon>Saccharomycetales</taxon>
        <taxon>Saccharomycetaceae</taxon>
        <taxon>Eremothecium</taxon>
    </lineage>
</organism>
<reference evidence="3" key="1">
    <citation type="journal article" date="2012" name="G3 (Bethesda)">
        <title>Pichia sorbitophila, an interspecies yeast hybrid reveals early steps of genome resolution following polyploidization.</title>
        <authorList>
            <person name="Leh Louis V."/>
            <person name="Despons L."/>
            <person name="Friedrich A."/>
            <person name="Martin T."/>
            <person name="Durrens P."/>
            <person name="Casaregola S."/>
            <person name="Neuveglise C."/>
            <person name="Fairhead C."/>
            <person name="Marck C."/>
            <person name="Cruz J.A."/>
            <person name="Straub M.L."/>
            <person name="Kugler V."/>
            <person name="Sacerdot C."/>
            <person name="Uzunov Z."/>
            <person name="Thierry A."/>
            <person name="Weiss S."/>
            <person name="Bleykasten C."/>
            <person name="De Montigny J."/>
            <person name="Jacques N."/>
            <person name="Jung P."/>
            <person name="Lemaire M."/>
            <person name="Mallet S."/>
            <person name="Morel G."/>
            <person name="Richard G.F."/>
            <person name="Sarkar A."/>
            <person name="Savel G."/>
            <person name="Schacherer J."/>
            <person name="Seret M.L."/>
            <person name="Talla E."/>
            <person name="Samson G."/>
            <person name="Jubin C."/>
            <person name="Poulain J."/>
            <person name="Vacherie B."/>
            <person name="Barbe V."/>
            <person name="Pelletier E."/>
            <person name="Sherman D.J."/>
            <person name="Westhof E."/>
            <person name="Weissenbach J."/>
            <person name="Baret P.V."/>
            <person name="Wincker P."/>
            <person name="Gaillardin C."/>
            <person name="Dujon B."/>
            <person name="Souciet J.L."/>
        </authorList>
    </citation>
    <scope>NUCLEOTIDE SEQUENCE [LARGE SCALE GENOMIC DNA]</scope>
    <source>
        <strain evidence="3">CBS 270.75 / DBVPG 7215 / KCTC 17166 / NRRL Y-17582</strain>
    </source>
</reference>
<name>G8JUX4_ERECY</name>
<dbReference type="RefSeq" id="XP_003647270.1">
    <property type="nucleotide sequence ID" value="XM_003647222.1"/>
</dbReference>
<feature type="region of interest" description="Disordered" evidence="1">
    <location>
        <begin position="371"/>
        <end position="426"/>
    </location>
</feature>
<feature type="compositionally biased region" description="Polar residues" evidence="1">
    <location>
        <begin position="325"/>
        <end position="340"/>
    </location>
</feature>
<keyword evidence="3" id="KW-1185">Reference proteome</keyword>
<evidence type="ECO:0000313" key="2">
    <source>
        <dbReference type="EMBL" id="AET40453.1"/>
    </source>
</evidence>
<gene>
    <name evidence="2" type="ordered locus">Ecym_6050</name>
</gene>
<dbReference type="InParanoid" id="G8JUX4"/>
<dbReference type="AlphaFoldDB" id="G8JUX4"/>
<dbReference type="eggNOG" id="ENOG502S148">
    <property type="taxonomic scope" value="Eukaryota"/>
</dbReference>
<dbReference type="HOGENOM" id="CLU_665606_0_0_1"/>
<evidence type="ECO:0000313" key="3">
    <source>
        <dbReference type="Proteomes" id="UP000006790"/>
    </source>
</evidence>
<dbReference type="FunCoup" id="G8JUX4">
    <property type="interactions" value="100"/>
</dbReference>
<dbReference type="OMA" id="EDENCEV"/>
<accession>G8JUX4</accession>
<protein>
    <submittedName>
        <fullName evidence="2">Uncharacterized protein</fullName>
    </submittedName>
</protein>
<feature type="compositionally biased region" description="Basic and acidic residues" evidence="1">
    <location>
        <begin position="314"/>
        <end position="324"/>
    </location>
</feature>
<evidence type="ECO:0000256" key="1">
    <source>
        <dbReference type="SAM" id="MobiDB-lite"/>
    </source>
</evidence>
<dbReference type="EMBL" id="CP002502">
    <property type="protein sequence ID" value="AET40453.1"/>
    <property type="molecule type" value="Genomic_DNA"/>
</dbReference>
<sequence length="426" mass="47352">MGVKTPIDPADPLPLRNELAAFTRESSSLSSVSSVPGEDTLLNEQITVVMQRGKLLVSKLTEQSLLTPHDEEKKVGKRRTFQDLETGEVENSLLGVEEDENCEVTPCQRHQNAYKRRLSVIKGGSTSSPCQYTEKLLLQSNSTPRAAEGLVIDTRSELVETLNLFIDLLCKSQEQVRQLKLKNLILSSNLKDIVSRTEVEMNLSKHLFDKVKCHLNIEKQELKDQVRNKDMKVMKYRETIIEKNKQINKLMRILNGTSSSKDNASLASSVQGPRLVRTHDAGHDSKLARSDSNMLTTLGILASRVLGEEMDYTHVQDSESDCSHSQDGQSSVLSAANSRSLRVPPKRQLQMSSQRQPIPSAIKAQHFHSMPVLSETRSDTTTSTSSEAAMAAVPVTNSELRNTPHLNTTLPKMPSFNTFDGSMKEA</sequence>
<dbReference type="GeneID" id="11468808"/>
<dbReference type="Proteomes" id="UP000006790">
    <property type="component" value="Chromosome 6"/>
</dbReference>